<dbReference type="SUPFAM" id="SSF54001">
    <property type="entry name" value="Cysteine proteinases"/>
    <property type="match status" value="1"/>
</dbReference>
<organism evidence="2 3">
    <name type="scientific">Candidatus Onthenecus intestinigallinarum</name>
    <dbReference type="NCBI Taxonomy" id="2840875"/>
    <lineage>
        <taxon>Bacteria</taxon>
        <taxon>Bacillati</taxon>
        <taxon>Bacillota</taxon>
        <taxon>Clostridia</taxon>
        <taxon>Eubacteriales</taxon>
        <taxon>Candidatus Onthenecus</taxon>
    </lineage>
</organism>
<reference evidence="2" key="2">
    <citation type="journal article" date="2021" name="PeerJ">
        <title>Extensive microbial diversity within the chicken gut microbiome revealed by metagenomics and culture.</title>
        <authorList>
            <person name="Gilroy R."/>
            <person name="Ravi A."/>
            <person name="Getino M."/>
            <person name="Pursley I."/>
            <person name="Horton D.L."/>
            <person name="Alikhan N.F."/>
            <person name="Baker D."/>
            <person name="Gharbi K."/>
            <person name="Hall N."/>
            <person name="Watson M."/>
            <person name="Adriaenssens E.M."/>
            <person name="Foster-Nyarko E."/>
            <person name="Jarju S."/>
            <person name="Secka A."/>
            <person name="Antonio M."/>
            <person name="Oren A."/>
            <person name="Chaudhuri R.R."/>
            <person name="La Ragione R."/>
            <person name="Hildebrand F."/>
            <person name="Pallen M.J."/>
        </authorList>
    </citation>
    <scope>NUCLEOTIDE SEQUENCE</scope>
    <source>
        <strain evidence="2">ChiSxjej2B14-6234</strain>
    </source>
</reference>
<accession>A0A9D1CR28</accession>
<evidence type="ECO:0000313" key="3">
    <source>
        <dbReference type="Proteomes" id="UP000886887"/>
    </source>
</evidence>
<dbReference type="AlphaFoldDB" id="A0A9D1CR28"/>
<proteinExistence type="predicted"/>
<dbReference type="InterPro" id="IPR003646">
    <property type="entry name" value="SH3-like_bac-type"/>
</dbReference>
<protein>
    <submittedName>
        <fullName evidence="2">SH3 domain-containing protein</fullName>
    </submittedName>
</protein>
<reference evidence="2" key="1">
    <citation type="submission" date="2020-10" db="EMBL/GenBank/DDBJ databases">
        <authorList>
            <person name="Gilroy R."/>
        </authorList>
    </citation>
    <scope>NUCLEOTIDE SEQUENCE</scope>
    <source>
        <strain evidence="2">ChiSxjej2B14-6234</strain>
    </source>
</reference>
<gene>
    <name evidence="2" type="ORF">IAB73_05950</name>
</gene>
<dbReference type="InterPro" id="IPR036028">
    <property type="entry name" value="SH3-like_dom_sf"/>
</dbReference>
<dbReference type="Gene3D" id="3.90.1720.10">
    <property type="entry name" value="endopeptidase domain like (from Nostoc punctiforme)"/>
    <property type="match status" value="1"/>
</dbReference>
<feature type="domain" description="SH3b" evidence="1">
    <location>
        <begin position="150"/>
        <end position="198"/>
    </location>
</feature>
<dbReference type="InterPro" id="IPR038765">
    <property type="entry name" value="Papain-like_cys_pep_sf"/>
</dbReference>
<name>A0A9D1CR28_9FIRM</name>
<dbReference type="Gene3D" id="2.30.30.40">
    <property type="entry name" value="SH3 Domains"/>
    <property type="match status" value="1"/>
</dbReference>
<dbReference type="SUPFAM" id="SSF50044">
    <property type="entry name" value="SH3-domain"/>
    <property type="match status" value="1"/>
</dbReference>
<dbReference type="EMBL" id="DVFJ01000017">
    <property type="protein sequence ID" value="HIQ71733.1"/>
    <property type="molecule type" value="Genomic_DNA"/>
</dbReference>
<dbReference type="Pfam" id="PF08239">
    <property type="entry name" value="SH3_3"/>
    <property type="match status" value="1"/>
</dbReference>
<sequence length="248" mass="26788">MIQTRDAIARARALLGTPYAQLDCINLIKKVIRDCPGGEADYTTAGTNALWDSYGASAKYRDLVWRQEGTAGARAGMLAFKRSGTDVHHVGLVTEAGTVVHASSAAGETVETALDGTWDLLAAHRYIEVAAEENSCPTGWAVVETQRDPLRVRTWPETGEVLGSIPKGAMVEVLEDTGDGWPRIRHGGLEGYASGAYLRQMDGEVEADRAAHTTLEDEKGQRLTLQGAWRVIETTDGTEKEETVCGTE</sequence>
<comment type="caution">
    <text evidence="2">The sequence shown here is derived from an EMBL/GenBank/DDBJ whole genome shotgun (WGS) entry which is preliminary data.</text>
</comment>
<evidence type="ECO:0000259" key="1">
    <source>
        <dbReference type="Pfam" id="PF08239"/>
    </source>
</evidence>
<evidence type="ECO:0000313" key="2">
    <source>
        <dbReference type="EMBL" id="HIQ71733.1"/>
    </source>
</evidence>
<dbReference type="Proteomes" id="UP000886887">
    <property type="component" value="Unassembled WGS sequence"/>
</dbReference>